<dbReference type="PANTHER" id="PTHR31900:SF30">
    <property type="entry name" value="SUPERFAMILY PROTEIN, PUTATIVE-RELATED"/>
    <property type="match status" value="1"/>
</dbReference>
<protein>
    <recommendedName>
        <fullName evidence="1">F-box/LRR-repeat protein 15/At3g58940/PEG3-like LRR domain-containing protein</fullName>
    </recommendedName>
</protein>
<dbReference type="InterPro" id="IPR050232">
    <property type="entry name" value="FBL13/AtMIF1-like"/>
</dbReference>
<dbReference type="Gene3D" id="3.80.10.10">
    <property type="entry name" value="Ribonuclease Inhibitor"/>
    <property type="match status" value="1"/>
</dbReference>
<dbReference type="AlphaFoldDB" id="A0A1R3KYI7"/>
<name>A0A1R3KYI7_9ROSI</name>
<evidence type="ECO:0000259" key="1">
    <source>
        <dbReference type="Pfam" id="PF24758"/>
    </source>
</evidence>
<gene>
    <name evidence="2" type="ORF">COLO4_03452</name>
</gene>
<keyword evidence="3" id="KW-1185">Reference proteome</keyword>
<accession>A0A1R3KYI7</accession>
<dbReference type="InterPro" id="IPR055411">
    <property type="entry name" value="LRR_FXL15/At3g58940/PEG3-like"/>
</dbReference>
<evidence type="ECO:0000313" key="2">
    <source>
        <dbReference type="EMBL" id="OMP12132.1"/>
    </source>
</evidence>
<sequence>MSFLDVRDAVQTCILSKRWLSLWKSPPYLHFCCPVNDDSYNYTKEEKARILRHYPGFIICFIAQRYSTNLAKVRLDHFNHFKMIPGVVQCLLCHVVQHNVRELEIRIFSDHIAASDNWVWPGSFYNCQSLTDLTLESFNSRYDHCNSIQLPKYLGMPALRSLHLIRFVMTEDNFDPRIFSSCPNLETLHLYPCEIAGLKILRIQALNLKKFCFMSPTRGQPACHIEDRCKLEIHAPLLTTLDFRGYGRIVQATESFASIDDVSLDMEELGKNDFSYLINTFKDIRHARSLTLSSNIVEVLSMFTALLDEYQLKFPNLEYLKLILQGHLWNKKMQVPLHVLNCLANSSTLLDVLSMFPALLDEYQLKFANLKYLKLTFPGDKWQEKLQVPLHVLNCLANSSTLLEVCKP</sequence>
<organism evidence="2 3">
    <name type="scientific">Corchorus olitorius</name>
    <dbReference type="NCBI Taxonomy" id="93759"/>
    <lineage>
        <taxon>Eukaryota</taxon>
        <taxon>Viridiplantae</taxon>
        <taxon>Streptophyta</taxon>
        <taxon>Embryophyta</taxon>
        <taxon>Tracheophyta</taxon>
        <taxon>Spermatophyta</taxon>
        <taxon>Magnoliopsida</taxon>
        <taxon>eudicotyledons</taxon>
        <taxon>Gunneridae</taxon>
        <taxon>Pentapetalae</taxon>
        <taxon>rosids</taxon>
        <taxon>malvids</taxon>
        <taxon>Malvales</taxon>
        <taxon>Malvaceae</taxon>
        <taxon>Grewioideae</taxon>
        <taxon>Apeibeae</taxon>
        <taxon>Corchorus</taxon>
    </lineage>
</organism>
<dbReference type="PANTHER" id="PTHR31900">
    <property type="entry name" value="F-BOX/RNI SUPERFAMILY PROTEIN-RELATED"/>
    <property type="match status" value="1"/>
</dbReference>
<dbReference type="OrthoDB" id="1848700at2759"/>
<dbReference type="Proteomes" id="UP000187203">
    <property type="component" value="Unassembled WGS sequence"/>
</dbReference>
<dbReference type="EMBL" id="AWUE01009826">
    <property type="protein sequence ID" value="OMP12132.1"/>
    <property type="molecule type" value="Genomic_DNA"/>
</dbReference>
<comment type="caution">
    <text evidence="2">The sequence shown here is derived from an EMBL/GenBank/DDBJ whole genome shotgun (WGS) entry which is preliminary data.</text>
</comment>
<evidence type="ECO:0000313" key="3">
    <source>
        <dbReference type="Proteomes" id="UP000187203"/>
    </source>
</evidence>
<proteinExistence type="predicted"/>
<dbReference type="SUPFAM" id="SSF52047">
    <property type="entry name" value="RNI-like"/>
    <property type="match status" value="1"/>
</dbReference>
<reference evidence="3" key="1">
    <citation type="submission" date="2013-09" db="EMBL/GenBank/DDBJ databases">
        <title>Corchorus olitorius genome sequencing.</title>
        <authorList>
            <person name="Alam M."/>
            <person name="Haque M.S."/>
            <person name="Islam M.S."/>
            <person name="Emdad E.M."/>
            <person name="Islam M.M."/>
            <person name="Ahmed B."/>
            <person name="Halim A."/>
            <person name="Hossen Q.M.M."/>
            <person name="Hossain M.Z."/>
            <person name="Ahmed R."/>
            <person name="Khan M.M."/>
            <person name="Islam R."/>
            <person name="Rashid M.M."/>
            <person name="Khan S.A."/>
            <person name="Rahman M.S."/>
            <person name="Alam M."/>
            <person name="Yahiya A.S."/>
            <person name="Khan M.S."/>
            <person name="Azam M.S."/>
            <person name="Haque T."/>
            <person name="Lashkar M.Z.H."/>
            <person name="Akhand A.I."/>
            <person name="Morshed G."/>
            <person name="Roy S."/>
            <person name="Uddin K.S."/>
            <person name="Rabeya T."/>
            <person name="Hossain A.S."/>
            <person name="Chowdhury A."/>
            <person name="Snigdha A.R."/>
            <person name="Mortoza M.S."/>
            <person name="Matin S.A."/>
            <person name="Hoque S.M.E."/>
            <person name="Islam M.K."/>
            <person name="Roy D.K."/>
            <person name="Haider R."/>
            <person name="Moosa M.M."/>
            <person name="Elias S.M."/>
            <person name="Hasan A.M."/>
            <person name="Jahan S."/>
            <person name="Shafiuddin M."/>
            <person name="Mahmood N."/>
            <person name="Shommy N.S."/>
        </authorList>
    </citation>
    <scope>NUCLEOTIDE SEQUENCE [LARGE SCALE GENOMIC DNA]</scope>
    <source>
        <strain evidence="3">cv. O-4</strain>
    </source>
</reference>
<dbReference type="InterPro" id="IPR032675">
    <property type="entry name" value="LRR_dom_sf"/>
</dbReference>
<feature type="domain" description="F-box/LRR-repeat protein 15/At3g58940/PEG3-like LRR" evidence="1">
    <location>
        <begin position="92"/>
        <end position="232"/>
    </location>
</feature>
<dbReference type="Pfam" id="PF24758">
    <property type="entry name" value="LRR_At5g56370"/>
    <property type="match status" value="1"/>
</dbReference>